<proteinExistence type="predicted"/>
<evidence type="ECO:0000313" key="1">
    <source>
        <dbReference type="EMBL" id="KAL2275558.1"/>
    </source>
</evidence>
<accession>A0ABR4DZG3</accession>
<gene>
    <name evidence="1" type="ORF">FJTKL_01948</name>
</gene>
<keyword evidence="2" id="KW-1185">Reference proteome</keyword>
<reference evidence="1 2" key="1">
    <citation type="submission" date="2024-03" db="EMBL/GenBank/DDBJ databases">
        <title>A high-quality draft genome sequence of Diaporthe vaccinii, a causative agent of upright dieback and viscid rot disease in cranberry plants.</title>
        <authorList>
            <person name="Sarrasin M."/>
            <person name="Lang B.F."/>
            <person name="Burger G."/>
        </authorList>
    </citation>
    <scope>NUCLEOTIDE SEQUENCE [LARGE SCALE GENOMIC DNA]</scope>
    <source>
        <strain evidence="1 2">IS7</strain>
    </source>
</reference>
<organism evidence="1 2">
    <name type="scientific">Diaporthe vaccinii</name>
    <dbReference type="NCBI Taxonomy" id="105482"/>
    <lineage>
        <taxon>Eukaryota</taxon>
        <taxon>Fungi</taxon>
        <taxon>Dikarya</taxon>
        <taxon>Ascomycota</taxon>
        <taxon>Pezizomycotina</taxon>
        <taxon>Sordariomycetes</taxon>
        <taxon>Sordariomycetidae</taxon>
        <taxon>Diaporthales</taxon>
        <taxon>Diaporthaceae</taxon>
        <taxon>Diaporthe</taxon>
        <taxon>Diaporthe eres species complex</taxon>
    </lineage>
</organism>
<dbReference type="EMBL" id="JBAWTH010000130">
    <property type="protein sequence ID" value="KAL2275558.1"/>
    <property type="molecule type" value="Genomic_DNA"/>
</dbReference>
<dbReference type="Proteomes" id="UP001600888">
    <property type="component" value="Unassembled WGS sequence"/>
</dbReference>
<protein>
    <submittedName>
        <fullName evidence="1">Uncharacterized protein</fullName>
    </submittedName>
</protein>
<sequence>MDSNKVSRTATALLTVLCLLNVTLERLLERFLRVTNTLAATMIGASNMSEFIAAFDTLLQREDPSEPNRVD</sequence>
<name>A0ABR4DZG3_9PEZI</name>
<comment type="caution">
    <text evidence="1">The sequence shown here is derived from an EMBL/GenBank/DDBJ whole genome shotgun (WGS) entry which is preliminary data.</text>
</comment>
<evidence type="ECO:0000313" key="2">
    <source>
        <dbReference type="Proteomes" id="UP001600888"/>
    </source>
</evidence>